<protein>
    <submittedName>
        <fullName evidence="1">Uncharacterized protein</fullName>
    </submittedName>
</protein>
<dbReference type="EMBL" id="MT144040">
    <property type="protein sequence ID" value="QJA47371.1"/>
    <property type="molecule type" value="Genomic_DNA"/>
</dbReference>
<dbReference type="AlphaFoldDB" id="A0A6H1ZIW6"/>
<sequence>MKVVKKVIKQKNGNLVPFEYVEPENLQEALQTLGEKKMLQAIRYTIGIVERKKALAPPSTPRGLRKLLRLHPDRVRELLLEVEKEDELVENQPIPEV</sequence>
<reference evidence="1" key="1">
    <citation type="submission" date="2020-03" db="EMBL/GenBank/DDBJ databases">
        <title>The deep terrestrial virosphere.</title>
        <authorList>
            <person name="Holmfeldt K."/>
            <person name="Nilsson E."/>
            <person name="Simone D."/>
            <person name="Lopez-Fernandez M."/>
            <person name="Wu X."/>
            <person name="de Brujin I."/>
            <person name="Lundin D."/>
            <person name="Andersson A."/>
            <person name="Bertilsson S."/>
            <person name="Dopson M."/>
        </authorList>
    </citation>
    <scope>NUCLEOTIDE SEQUENCE</scope>
    <source>
        <strain evidence="1">TM448A00660</strain>
    </source>
</reference>
<accession>A0A6H1ZIW6</accession>
<gene>
    <name evidence="1" type="ORF">TM448A00660_0027</name>
</gene>
<evidence type="ECO:0000313" key="1">
    <source>
        <dbReference type="EMBL" id="QJA47371.1"/>
    </source>
</evidence>
<name>A0A6H1ZIW6_9ZZZZ</name>
<organism evidence="1">
    <name type="scientific">viral metagenome</name>
    <dbReference type="NCBI Taxonomy" id="1070528"/>
    <lineage>
        <taxon>unclassified sequences</taxon>
        <taxon>metagenomes</taxon>
        <taxon>organismal metagenomes</taxon>
    </lineage>
</organism>
<proteinExistence type="predicted"/>